<dbReference type="Gene3D" id="3.40.630.30">
    <property type="match status" value="1"/>
</dbReference>
<gene>
    <name evidence="3" type="ORF">GCM10009560_67490</name>
</gene>
<dbReference type="EMBL" id="BAAAHQ010000044">
    <property type="protein sequence ID" value="GAA0949338.1"/>
    <property type="molecule type" value="Genomic_DNA"/>
</dbReference>
<dbReference type="SUPFAM" id="SSF55729">
    <property type="entry name" value="Acyl-CoA N-acyltransferases (Nat)"/>
    <property type="match status" value="1"/>
</dbReference>
<accession>A0ABN1QYT1</accession>
<proteinExistence type="predicted"/>
<organism evidence="3 4">
    <name type="scientific">Nonomuraea longicatena</name>
    <dbReference type="NCBI Taxonomy" id="83682"/>
    <lineage>
        <taxon>Bacteria</taxon>
        <taxon>Bacillati</taxon>
        <taxon>Actinomycetota</taxon>
        <taxon>Actinomycetes</taxon>
        <taxon>Streptosporangiales</taxon>
        <taxon>Streptosporangiaceae</taxon>
        <taxon>Nonomuraea</taxon>
    </lineage>
</organism>
<dbReference type="PANTHER" id="PTHR31435:SF10">
    <property type="entry name" value="BSR4717 PROTEIN"/>
    <property type="match status" value="1"/>
</dbReference>
<comment type="caution">
    <text evidence="3">The sequence shown here is derived from an EMBL/GenBank/DDBJ whole genome shotgun (WGS) entry which is preliminary data.</text>
</comment>
<feature type="domain" description="N-acetyltransferase" evidence="1">
    <location>
        <begin position="1"/>
        <end position="93"/>
    </location>
</feature>
<dbReference type="PROSITE" id="PS51186">
    <property type="entry name" value="GNAT"/>
    <property type="match status" value="1"/>
</dbReference>
<dbReference type="InterPro" id="IPR031165">
    <property type="entry name" value="GNAT_YJDJ"/>
</dbReference>
<evidence type="ECO:0000259" key="1">
    <source>
        <dbReference type="PROSITE" id="PS51186"/>
    </source>
</evidence>
<evidence type="ECO:0000313" key="3">
    <source>
        <dbReference type="EMBL" id="GAA0949338.1"/>
    </source>
</evidence>
<feature type="domain" description="N-acetyltransferase" evidence="2">
    <location>
        <begin position="6"/>
        <end position="92"/>
    </location>
</feature>
<dbReference type="InterPro" id="IPR045057">
    <property type="entry name" value="Gcn5-rel_NAT"/>
</dbReference>
<dbReference type="Pfam" id="PF14542">
    <property type="entry name" value="Acetyltransf_CG"/>
    <property type="match status" value="1"/>
</dbReference>
<dbReference type="CDD" id="cd04301">
    <property type="entry name" value="NAT_SF"/>
    <property type="match status" value="1"/>
</dbReference>
<dbReference type="InterPro" id="IPR016181">
    <property type="entry name" value="Acyl_CoA_acyltransferase"/>
</dbReference>
<evidence type="ECO:0000259" key="2">
    <source>
        <dbReference type="PROSITE" id="PS51729"/>
    </source>
</evidence>
<reference evidence="3 4" key="1">
    <citation type="journal article" date="2019" name="Int. J. Syst. Evol. Microbiol.">
        <title>The Global Catalogue of Microorganisms (GCM) 10K type strain sequencing project: providing services to taxonomists for standard genome sequencing and annotation.</title>
        <authorList>
            <consortium name="The Broad Institute Genomics Platform"/>
            <consortium name="The Broad Institute Genome Sequencing Center for Infectious Disease"/>
            <person name="Wu L."/>
            <person name="Ma J."/>
        </authorList>
    </citation>
    <scope>NUCLEOTIDE SEQUENCE [LARGE SCALE GENOMIC DNA]</scope>
    <source>
        <strain evidence="3 4">JCM 11136</strain>
    </source>
</reference>
<dbReference type="PROSITE" id="PS51729">
    <property type="entry name" value="GNAT_YJDJ"/>
    <property type="match status" value="1"/>
</dbReference>
<name>A0ABN1QYT1_9ACTN</name>
<dbReference type="RefSeq" id="WP_343954290.1">
    <property type="nucleotide sequence ID" value="NZ_BAAAHQ010000044.1"/>
</dbReference>
<keyword evidence="4" id="KW-1185">Reference proteome</keyword>
<sequence length="93" mass="10464">MSHEVVDDPDQSRYEIRVDGTLAGFAEYRLSRTKIAFTHTEVYPAYEGRGVAAALVRHTLDAARAAGLRVVPVCPYVKSYIDRHPEYADLVLR</sequence>
<dbReference type="Proteomes" id="UP001501578">
    <property type="component" value="Unassembled WGS sequence"/>
</dbReference>
<protein>
    <submittedName>
        <fullName evidence="3">GNAT family N-acetyltransferase</fullName>
    </submittedName>
</protein>
<dbReference type="PANTHER" id="PTHR31435">
    <property type="entry name" value="PROTEIN NATD1"/>
    <property type="match status" value="1"/>
</dbReference>
<dbReference type="InterPro" id="IPR000182">
    <property type="entry name" value="GNAT_dom"/>
</dbReference>
<evidence type="ECO:0000313" key="4">
    <source>
        <dbReference type="Proteomes" id="UP001501578"/>
    </source>
</evidence>